<evidence type="ECO:0000313" key="2">
    <source>
        <dbReference type="Proteomes" id="UP000324022"/>
    </source>
</evidence>
<dbReference type="Proteomes" id="UP000324022">
    <property type="component" value="Unassembled WGS sequence"/>
</dbReference>
<reference evidence="1 2" key="1">
    <citation type="submission" date="2018-03" db="EMBL/GenBank/DDBJ databases">
        <authorList>
            <person name="Guldener U."/>
        </authorList>
    </citation>
    <scope>NUCLEOTIDE SEQUENCE [LARGE SCALE GENOMIC DNA]</scope>
    <source>
        <strain evidence="1 2">NBRC100155</strain>
    </source>
</reference>
<accession>A0A5C3DZQ1</accession>
<sequence>MGTGKEENVSKRTRMWLTDVVNDAWSGGRRNLTWLAIAESWTPRPKRRVPSYGSCLSILIRSERSQGRKKSTGLLGTWPDALRSITTASGTGSQTFIFRPRRHRQDESERMAYGRTGERRDKTANSITPLVLLSSAPSRPICALRSRELKEAEKRLLMQVGPNDGRY</sequence>
<evidence type="ECO:0000313" key="1">
    <source>
        <dbReference type="EMBL" id="SPO22761.1"/>
    </source>
</evidence>
<dbReference type="AlphaFoldDB" id="A0A5C3DZQ1"/>
<protein>
    <submittedName>
        <fullName evidence="1">Uncharacterized protein</fullName>
    </submittedName>
</protein>
<dbReference type="EMBL" id="OOIN01000004">
    <property type="protein sequence ID" value="SPO22761.1"/>
    <property type="molecule type" value="Genomic_DNA"/>
</dbReference>
<keyword evidence="2" id="KW-1185">Reference proteome</keyword>
<proteinExistence type="predicted"/>
<organism evidence="1 2">
    <name type="scientific">Ustilago trichophora</name>
    <dbReference type="NCBI Taxonomy" id="86804"/>
    <lineage>
        <taxon>Eukaryota</taxon>
        <taxon>Fungi</taxon>
        <taxon>Dikarya</taxon>
        <taxon>Basidiomycota</taxon>
        <taxon>Ustilaginomycotina</taxon>
        <taxon>Ustilaginomycetes</taxon>
        <taxon>Ustilaginales</taxon>
        <taxon>Ustilaginaceae</taxon>
        <taxon>Ustilago</taxon>
    </lineage>
</organism>
<gene>
    <name evidence="1" type="ORF">UTRI_01439</name>
</gene>
<name>A0A5C3DZQ1_9BASI</name>